<dbReference type="Proteomes" id="UP000605361">
    <property type="component" value="Unassembled WGS sequence"/>
</dbReference>
<keyword evidence="2" id="KW-1185">Reference proteome</keyword>
<accession>A0A931AQ17</accession>
<dbReference type="EMBL" id="JADOGI010000492">
    <property type="protein sequence ID" value="MBF8194643.1"/>
    <property type="molecule type" value="Genomic_DNA"/>
</dbReference>
<evidence type="ECO:0000313" key="1">
    <source>
        <dbReference type="EMBL" id="MBF8194643.1"/>
    </source>
</evidence>
<reference evidence="1" key="1">
    <citation type="submission" date="2020-11" db="EMBL/GenBank/DDBJ databases">
        <title>Whole-genome analyses of Nonomuraea sp. K274.</title>
        <authorList>
            <person name="Veyisoglu A."/>
        </authorList>
    </citation>
    <scope>NUCLEOTIDE SEQUENCE</scope>
    <source>
        <strain evidence="1">K274</strain>
    </source>
</reference>
<proteinExistence type="predicted"/>
<comment type="caution">
    <text evidence="1">The sequence shown here is derived from an EMBL/GenBank/DDBJ whole genome shotgun (WGS) entry which is preliminary data.</text>
</comment>
<name>A0A931AQ17_9ACTN</name>
<protein>
    <submittedName>
        <fullName evidence="1">Uncharacterized protein</fullName>
    </submittedName>
</protein>
<dbReference type="RefSeq" id="WP_195903446.1">
    <property type="nucleotide sequence ID" value="NZ_JADOGI010000492.1"/>
</dbReference>
<evidence type="ECO:0000313" key="2">
    <source>
        <dbReference type="Proteomes" id="UP000605361"/>
    </source>
</evidence>
<sequence length="140" mass="15356">MTTDIPLKALDRLVGTWRVTGDAEGTVTYRWMDGGHFLIQDVNLTQDGAPTQGMEIIGRERPYGAEKPSEDIKSWYYDSQGSTLAYVYELAGDTLTIWAKEKGSPAYYRGTFSADGTTVTGAWVYSGGGGYKSDMTRTDA</sequence>
<organism evidence="1 2">
    <name type="scientific">Nonomuraea cypriaca</name>
    <dbReference type="NCBI Taxonomy" id="1187855"/>
    <lineage>
        <taxon>Bacteria</taxon>
        <taxon>Bacillati</taxon>
        <taxon>Actinomycetota</taxon>
        <taxon>Actinomycetes</taxon>
        <taxon>Streptosporangiales</taxon>
        <taxon>Streptosporangiaceae</taxon>
        <taxon>Nonomuraea</taxon>
    </lineage>
</organism>
<gene>
    <name evidence="1" type="ORF">ITP53_55140</name>
</gene>
<dbReference type="AlphaFoldDB" id="A0A931AQ17"/>